<dbReference type="PANTHER" id="PTHR43464">
    <property type="entry name" value="METHYLTRANSFERASE"/>
    <property type="match status" value="1"/>
</dbReference>
<dbReference type="PROSITE" id="PS51585">
    <property type="entry name" value="SAM_MT_TPMT"/>
    <property type="match status" value="1"/>
</dbReference>
<keyword evidence="2" id="KW-0808">Transferase</keyword>
<feature type="domain" description="Methyltransferase type 11" evidence="4">
    <location>
        <begin position="69"/>
        <end position="164"/>
    </location>
</feature>
<evidence type="ECO:0000256" key="3">
    <source>
        <dbReference type="ARBA" id="ARBA00022691"/>
    </source>
</evidence>
<dbReference type="InterPro" id="IPR029063">
    <property type="entry name" value="SAM-dependent_MTases_sf"/>
</dbReference>
<name>A0ABZ1YN70_9NOCA</name>
<dbReference type="Pfam" id="PF08241">
    <property type="entry name" value="Methyltransf_11"/>
    <property type="match status" value="1"/>
</dbReference>
<protein>
    <submittedName>
        <fullName evidence="5">Class I SAM-dependent methyltransferase</fullName>
    </submittedName>
</protein>
<evidence type="ECO:0000256" key="2">
    <source>
        <dbReference type="ARBA" id="ARBA00022679"/>
    </source>
</evidence>
<dbReference type="GO" id="GO:0008168">
    <property type="term" value="F:methyltransferase activity"/>
    <property type="evidence" value="ECO:0007669"/>
    <property type="project" value="UniProtKB-KW"/>
</dbReference>
<evidence type="ECO:0000256" key="1">
    <source>
        <dbReference type="ARBA" id="ARBA00022603"/>
    </source>
</evidence>
<keyword evidence="3" id="KW-0949">S-adenosyl-L-methionine</keyword>
<dbReference type="SUPFAM" id="SSF53335">
    <property type="entry name" value="S-adenosyl-L-methionine-dependent methyltransferases"/>
    <property type="match status" value="1"/>
</dbReference>
<organism evidence="5 6">
    <name type="scientific">Nocardia vinacea</name>
    <dbReference type="NCBI Taxonomy" id="96468"/>
    <lineage>
        <taxon>Bacteria</taxon>
        <taxon>Bacillati</taxon>
        <taxon>Actinomycetota</taxon>
        <taxon>Actinomycetes</taxon>
        <taxon>Mycobacteriales</taxon>
        <taxon>Nocardiaceae</taxon>
        <taxon>Nocardia</taxon>
    </lineage>
</organism>
<keyword evidence="6" id="KW-1185">Reference proteome</keyword>
<evidence type="ECO:0000313" key="6">
    <source>
        <dbReference type="Proteomes" id="UP001432062"/>
    </source>
</evidence>
<dbReference type="Proteomes" id="UP001432062">
    <property type="component" value="Chromosome"/>
</dbReference>
<evidence type="ECO:0000259" key="4">
    <source>
        <dbReference type="Pfam" id="PF08241"/>
    </source>
</evidence>
<sequence length="219" mass="23681">MALNRDADASRLAAESLAQDDPTGWFEQLYAEAAAGDAIVPWDRDEPNPMVVEWAERRAGDGAGRRALVIGCGYGQDAEYIARIGFATTAFDISPTAIAEVRQRFPESAVEYVVADLLDPPAAWRDAFDLVVESITVQSMPVSVRDIAIANIRRAVAPGGQLIVIAGIAAEGEEVNGPPWPLTRSEINSFAAEGIRTVDIETNHETQRWRAEFTRSAAG</sequence>
<evidence type="ECO:0000313" key="5">
    <source>
        <dbReference type="EMBL" id="WUV44618.1"/>
    </source>
</evidence>
<gene>
    <name evidence="5" type="ORF">OG563_36460</name>
</gene>
<accession>A0ABZ1YN70</accession>
<dbReference type="GO" id="GO:0032259">
    <property type="term" value="P:methylation"/>
    <property type="evidence" value="ECO:0007669"/>
    <property type="project" value="UniProtKB-KW"/>
</dbReference>
<dbReference type="Gene3D" id="3.40.50.150">
    <property type="entry name" value="Vaccinia Virus protein VP39"/>
    <property type="match status" value="1"/>
</dbReference>
<proteinExistence type="predicted"/>
<dbReference type="InterPro" id="IPR008854">
    <property type="entry name" value="TPMT"/>
</dbReference>
<reference evidence="5" key="1">
    <citation type="submission" date="2022-10" db="EMBL/GenBank/DDBJ databases">
        <title>The complete genomes of actinobacterial strains from the NBC collection.</title>
        <authorList>
            <person name="Joergensen T.S."/>
            <person name="Alvarez Arevalo M."/>
            <person name="Sterndorff E.B."/>
            <person name="Faurdal D."/>
            <person name="Vuksanovic O."/>
            <person name="Mourched A.-S."/>
            <person name="Charusanti P."/>
            <person name="Shaw S."/>
            <person name="Blin K."/>
            <person name="Weber T."/>
        </authorList>
    </citation>
    <scope>NUCLEOTIDE SEQUENCE</scope>
    <source>
        <strain evidence="5">NBC_01482</strain>
    </source>
</reference>
<dbReference type="CDD" id="cd02440">
    <property type="entry name" value="AdoMet_MTases"/>
    <property type="match status" value="1"/>
</dbReference>
<dbReference type="RefSeq" id="WP_327098025.1">
    <property type="nucleotide sequence ID" value="NZ_CP109149.1"/>
</dbReference>
<keyword evidence="1 5" id="KW-0489">Methyltransferase</keyword>
<dbReference type="InterPro" id="IPR013216">
    <property type="entry name" value="Methyltransf_11"/>
</dbReference>
<dbReference type="EMBL" id="CP109441">
    <property type="protein sequence ID" value="WUV44618.1"/>
    <property type="molecule type" value="Genomic_DNA"/>
</dbReference>
<dbReference type="PANTHER" id="PTHR43464:SF19">
    <property type="entry name" value="UBIQUINONE BIOSYNTHESIS O-METHYLTRANSFERASE, MITOCHONDRIAL"/>
    <property type="match status" value="1"/>
</dbReference>